<dbReference type="GO" id="GO:0035082">
    <property type="term" value="P:axoneme assembly"/>
    <property type="evidence" value="ECO:0007669"/>
    <property type="project" value="TreeGrafter"/>
</dbReference>
<evidence type="ECO:0000256" key="12">
    <source>
        <dbReference type="ARBA" id="ARBA00046756"/>
    </source>
</evidence>
<accession>A0A7L0U2T1</accession>
<dbReference type="GO" id="GO:0005930">
    <property type="term" value="C:axoneme"/>
    <property type="evidence" value="ECO:0007669"/>
    <property type="project" value="UniProtKB-SubCell"/>
</dbReference>
<dbReference type="Pfam" id="PF03607">
    <property type="entry name" value="DCX"/>
    <property type="match status" value="2"/>
</dbReference>
<dbReference type="PROSITE" id="PS50309">
    <property type="entry name" value="DC"/>
    <property type="match status" value="2"/>
</dbReference>
<dbReference type="FunFam" id="3.10.20.230:FF:000006">
    <property type="entry name" value="Oxygen-regulated protein 1"/>
    <property type="match status" value="1"/>
</dbReference>
<feature type="region of interest" description="Disordered" evidence="13">
    <location>
        <begin position="262"/>
        <end position="317"/>
    </location>
</feature>
<proteinExistence type="predicted"/>
<dbReference type="CDD" id="cd17145">
    <property type="entry name" value="DCX1_RP1"/>
    <property type="match status" value="1"/>
</dbReference>
<keyword evidence="6" id="KW-0970">Cilium biogenesis/degradation</keyword>
<feature type="non-terminal residue" evidence="15">
    <location>
        <position position="1268"/>
    </location>
</feature>
<feature type="domain" description="Doublecortin" evidence="14">
    <location>
        <begin position="162"/>
        <end position="241"/>
    </location>
</feature>
<evidence type="ECO:0000256" key="9">
    <source>
        <dbReference type="ARBA" id="ARBA00023273"/>
    </source>
</evidence>
<keyword evidence="7" id="KW-0969">Cilium</keyword>
<feature type="domain" description="Doublecortin" evidence="14">
    <location>
        <begin position="37"/>
        <end position="119"/>
    </location>
</feature>
<feature type="compositionally biased region" description="Basic and acidic residues" evidence="13">
    <location>
        <begin position="837"/>
        <end position="851"/>
    </location>
</feature>
<dbReference type="FunFam" id="3.10.20.230:FF:000007">
    <property type="entry name" value="Oxygen-regulated protein 1"/>
    <property type="match status" value="1"/>
</dbReference>
<dbReference type="OrthoDB" id="1738954at2759"/>
<dbReference type="GO" id="GO:0060041">
    <property type="term" value="P:retina development in camera-type eye"/>
    <property type="evidence" value="ECO:0007669"/>
    <property type="project" value="TreeGrafter"/>
</dbReference>
<comment type="subunit">
    <text evidence="12">Interacts (via the doublecortin domains) with microtubules. Interacts with RP1L1. Interacts with MAK.</text>
</comment>
<comment type="caution">
    <text evidence="15">The sequence shown here is derived from an EMBL/GenBank/DDBJ whole genome shotgun (WGS) entry which is preliminary data.</text>
</comment>
<comment type="function">
    <text evidence="10">Microtubule-associated protein regulating the stability and length of the microtubule-based axoneme of photoreceptors. Required for the differentiation of photoreceptor cells, it plays a role in the organization of the outer segment of rod and cone photoreceptors ensuring the correct orientation and higher-order stacking of outer segment disks along the photoreceptor axoneme.</text>
</comment>
<dbReference type="Gene3D" id="3.10.20.230">
    <property type="entry name" value="Doublecortin domain"/>
    <property type="match status" value="2"/>
</dbReference>
<evidence type="ECO:0000256" key="11">
    <source>
        <dbReference type="ARBA" id="ARBA00044186"/>
    </source>
</evidence>
<evidence type="ECO:0000259" key="14">
    <source>
        <dbReference type="PROSITE" id="PS50309"/>
    </source>
</evidence>
<dbReference type="InterPro" id="IPR003533">
    <property type="entry name" value="Doublecortin_dom"/>
</dbReference>
<feature type="compositionally biased region" description="Low complexity" evidence="13">
    <location>
        <begin position="275"/>
        <end position="305"/>
    </location>
</feature>
<evidence type="ECO:0000256" key="5">
    <source>
        <dbReference type="ARBA" id="ARBA00022737"/>
    </source>
</evidence>
<dbReference type="EMBL" id="VXAQ01000373">
    <property type="protein sequence ID" value="NXL61199.1"/>
    <property type="molecule type" value="Genomic_DNA"/>
</dbReference>
<dbReference type="InterPro" id="IPR036572">
    <property type="entry name" value="Doublecortin_dom_sf"/>
</dbReference>
<gene>
    <name evidence="15" type="primary">Rp1</name>
    <name evidence="15" type="ORF">CHOACU_R03600</name>
</gene>
<protein>
    <recommendedName>
        <fullName evidence="11">Oxygen-regulated protein 1</fullName>
    </recommendedName>
</protein>
<evidence type="ECO:0000256" key="7">
    <source>
        <dbReference type="ARBA" id="ARBA00023069"/>
    </source>
</evidence>
<keyword evidence="4" id="KW-0716">Sensory transduction</keyword>
<dbReference type="CDD" id="cd17147">
    <property type="entry name" value="DCX2_RP1"/>
    <property type="match status" value="1"/>
</dbReference>
<keyword evidence="3" id="KW-0963">Cytoplasm</keyword>
<dbReference type="SUPFAM" id="SSF89837">
    <property type="entry name" value="Doublecortin (DC)"/>
    <property type="match status" value="2"/>
</dbReference>
<keyword evidence="16" id="KW-1185">Reference proteome</keyword>
<dbReference type="GO" id="GO:0035556">
    <property type="term" value="P:intracellular signal transduction"/>
    <property type="evidence" value="ECO:0007669"/>
    <property type="project" value="InterPro"/>
</dbReference>
<evidence type="ECO:0000256" key="2">
    <source>
        <dbReference type="ARBA" id="ARBA00004504"/>
    </source>
</evidence>
<dbReference type="GO" id="GO:0032391">
    <property type="term" value="C:photoreceptor connecting cilium"/>
    <property type="evidence" value="ECO:0007669"/>
    <property type="project" value="UniProtKB-ARBA"/>
</dbReference>
<dbReference type="SMART" id="SM00537">
    <property type="entry name" value="DCX"/>
    <property type="match status" value="2"/>
</dbReference>
<feature type="non-terminal residue" evidence="15">
    <location>
        <position position="1"/>
    </location>
</feature>
<sequence length="1268" mass="141246">MSETTSTGYSVNQPNSSESEQSLSTRHLNVTEPVVAKRICFYKSGDPQFNGIKMVINNRSYKTFDALLDSLSKRVPLPFGVRNISTPKGRHSITNLEDLEDGKSYICSHQRKMKPINLEQASKRPLPWQISRPISTRHRAVQSVKENEDGLGHQENKITTPKKMLVFKNGEVRLRRTMVLGKKNTQTFEAFLDYISELMQFPVVKLYTTDGRKVPNLQALILCSGAVVAAGREPFKPRNYDSLGYSRPAKLLGTANRVYPKANAKSESENTEMGSSSRSQIFSVSSDKGSSNNNNSNDNNSDSSDVPGGPNGGNQSVTGEELSVAQYEDDIEKSVHVNQDGSITVEMKVRFKIKEEETIKWTTIVSRAGLSDDKNNTIGNSAMCVEDCLSNVDVSECIKPNDASFFKSYSKGEGDSLQQFNAEVSDKESEFDLKSTGCSICKNNSADLDISNVPEDNIKPRFYRPPTPGPRRVRQKKAVVESVTLVSEEEVQEKTIGQFSYSEEIQNGENKSEYCMVAHSSRKKSSVSNPKFSEMSDNDLLKLSSENIKEEMLLKVSHKSKDLIETTDRKTLEVPDKDELVQNMLEKALVEQGTYNSLVSTCKANISGFIPTSKIYEATRPGSADHIRKSYLVHSASPGHDQMEMMVPPCSKAPTEKINQTTRFSPTVTESENQISVRTESVTATHLIDDSQSASSLTKKKKNRKSPDFLDQGTYENQKDKDNSGIIKSEGMYITSKSTQDSTTDAIDKYSETAQKKETEFFVKTNDETVNSDKSTCLEDEFCHGDLVEQNGLLPNKNPRSYKKKLSKVKLKSGKKSSIVTSSKNEDDLMIVNSNNESEHSQDTLSTEKEGTPLTTSSFEQTPNSSVISKPLPEVPKNVNFETEKENNIMENLSSKKEKKQKGMKKNLSKGANKLNMPESAITLGALKQEDFQKEVVEHSLENYVQTWLKNLPYSVLPPINKKEGNVENSNVCHFPKENTDVSIDKETRFITNKVHVTGKNPMVEHNISKKTLKPICELGTLEESAKDLDEKQTDSLIHANTTVVEEAKYSLNSELHHEGKPHLFNETHDNGKEMSGVIIQDTNRCQRSEAAVQVDCAIVSEKMGTDVQNNCMSSMLLHELQSALLGLQNEHSGCIGKACSFSDLSPSAFGTSSDVLLAWLLVLNLRESLTGTIKDDMQKNTCSCSEIFTQLQFLKQTAVTEKVDELKAAFSDFQQSTENNVLHFGMELKNQDSTHCHEHMPTSEIHNGMHLHENEKSAESCTPKDSV</sequence>
<evidence type="ECO:0000256" key="6">
    <source>
        <dbReference type="ARBA" id="ARBA00022794"/>
    </source>
</evidence>
<evidence type="ECO:0000256" key="4">
    <source>
        <dbReference type="ARBA" id="ARBA00022606"/>
    </source>
</evidence>
<keyword evidence="8" id="KW-0206">Cytoskeleton</keyword>
<evidence type="ECO:0000256" key="10">
    <source>
        <dbReference type="ARBA" id="ARBA00043933"/>
    </source>
</evidence>
<feature type="region of interest" description="Disordered" evidence="13">
    <location>
        <begin position="1"/>
        <end position="25"/>
    </location>
</feature>
<evidence type="ECO:0000256" key="3">
    <source>
        <dbReference type="ARBA" id="ARBA00022490"/>
    </source>
</evidence>
<feature type="compositionally biased region" description="Polar residues" evidence="13">
    <location>
        <begin position="853"/>
        <end position="868"/>
    </location>
</feature>
<dbReference type="PANTHER" id="PTHR23005">
    <property type="entry name" value="RETINITIS PIGMENTOSA 1 PROTEIN"/>
    <property type="match status" value="1"/>
</dbReference>
<feature type="compositionally biased region" description="Polar residues" evidence="13">
    <location>
        <begin position="686"/>
        <end position="697"/>
    </location>
</feature>
<keyword evidence="9" id="KW-0966">Cell projection</keyword>
<dbReference type="AlphaFoldDB" id="A0A7L0U2T1"/>
<feature type="region of interest" description="Disordered" evidence="13">
    <location>
        <begin position="686"/>
        <end position="726"/>
    </location>
</feature>
<dbReference type="GO" id="GO:0009416">
    <property type="term" value="P:response to light stimulus"/>
    <property type="evidence" value="ECO:0007669"/>
    <property type="project" value="UniProtKB-ARBA"/>
</dbReference>
<comment type="subcellular location">
    <subcellularLocation>
        <location evidence="2">Cell projection</location>
        <location evidence="2">Cilium</location>
        <location evidence="2">Photoreceptor outer segment</location>
    </subcellularLocation>
    <subcellularLocation>
        <location evidence="1">Cytoplasm</location>
        <location evidence="1">Cytoskeleton</location>
        <location evidence="1">Cilium axoneme</location>
    </subcellularLocation>
</comment>
<dbReference type="Proteomes" id="UP000568556">
    <property type="component" value="Unassembled WGS sequence"/>
</dbReference>
<organism evidence="15 16">
    <name type="scientific">Chordeiles acutipennis</name>
    <name type="common">Lesser nighthawk</name>
    <name type="synonym">Caprimulgus acutipennis</name>
    <dbReference type="NCBI Taxonomy" id="118183"/>
    <lineage>
        <taxon>Eukaryota</taxon>
        <taxon>Metazoa</taxon>
        <taxon>Chordata</taxon>
        <taxon>Craniata</taxon>
        <taxon>Vertebrata</taxon>
        <taxon>Euteleostomi</taxon>
        <taxon>Archelosauria</taxon>
        <taxon>Archosauria</taxon>
        <taxon>Dinosauria</taxon>
        <taxon>Saurischia</taxon>
        <taxon>Theropoda</taxon>
        <taxon>Coelurosauria</taxon>
        <taxon>Aves</taxon>
        <taxon>Neognathae</taxon>
        <taxon>Neoaves</taxon>
        <taxon>Strisores</taxon>
        <taxon>Caprimulgiformes</taxon>
        <taxon>Caprimulgidae</taxon>
        <taxon>Chordeilinae</taxon>
        <taxon>Chordeiles</taxon>
    </lineage>
</organism>
<evidence type="ECO:0000313" key="16">
    <source>
        <dbReference type="Proteomes" id="UP000568556"/>
    </source>
</evidence>
<evidence type="ECO:0000256" key="1">
    <source>
        <dbReference type="ARBA" id="ARBA00004430"/>
    </source>
</evidence>
<dbReference type="GO" id="GO:0001917">
    <property type="term" value="C:photoreceptor inner segment"/>
    <property type="evidence" value="ECO:0007669"/>
    <property type="project" value="UniProtKB-ARBA"/>
</dbReference>
<dbReference type="GO" id="GO:0001750">
    <property type="term" value="C:photoreceptor outer segment"/>
    <property type="evidence" value="ECO:0007669"/>
    <property type="project" value="UniProtKB-SubCell"/>
</dbReference>
<evidence type="ECO:0000256" key="8">
    <source>
        <dbReference type="ARBA" id="ARBA00023212"/>
    </source>
</evidence>
<evidence type="ECO:0000256" key="13">
    <source>
        <dbReference type="SAM" id="MobiDB-lite"/>
    </source>
</evidence>
<dbReference type="GO" id="GO:0042461">
    <property type="term" value="P:photoreceptor cell development"/>
    <property type="evidence" value="ECO:0007669"/>
    <property type="project" value="TreeGrafter"/>
</dbReference>
<keyword evidence="5" id="KW-0677">Repeat</keyword>
<dbReference type="PANTHER" id="PTHR23005:SF4">
    <property type="entry name" value="OXYGEN-REGULATED PROTEIN 1"/>
    <property type="match status" value="1"/>
</dbReference>
<evidence type="ECO:0000313" key="15">
    <source>
        <dbReference type="EMBL" id="NXL61199.1"/>
    </source>
</evidence>
<name>A0A7L0U2T1_CHOAC</name>
<reference evidence="15 16" key="1">
    <citation type="submission" date="2019-09" db="EMBL/GenBank/DDBJ databases">
        <title>Bird 10,000 Genomes (B10K) Project - Family phase.</title>
        <authorList>
            <person name="Zhang G."/>
        </authorList>
    </citation>
    <scope>NUCLEOTIDE SEQUENCE [LARGE SCALE GENOMIC DNA]</scope>
    <source>
        <strain evidence="15">B10K-DU-008-62</strain>
        <tissue evidence="15">Mixed tissue sample</tissue>
    </source>
</reference>
<feature type="region of interest" description="Disordered" evidence="13">
    <location>
        <begin position="835"/>
        <end position="874"/>
    </location>
</feature>